<sequence length="102" mass="11696">MRWWKYFSIINGSVFFRNYNIIIKNFLQNYKKIEYTSCIFHIFQCECSNATASCIKHRLVLLYRSFPRSSLGAAALDGPPCEESGKRSRNLRGSSSCLGNVA</sequence>
<keyword evidence="3" id="KW-1185">Reference proteome</keyword>
<reference evidence="2 3" key="1">
    <citation type="submission" date="2023-03" db="EMBL/GenBank/DDBJ databases">
        <title>High recombination rates correlate with genetic variation in Cardiocondyla obscurior ants.</title>
        <authorList>
            <person name="Errbii M."/>
        </authorList>
    </citation>
    <scope>NUCLEOTIDE SEQUENCE [LARGE SCALE GENOMIC DNA]</scope>
    <source>
        <strain evidence="2">Alpha-2009</strain>
        <tissue evidence="2">Whole body</tissue>
    </source>
</reference>
<feature type="region of interest" description="Disordered" evidence="1">
    <location>
        <begin position="72"/>
        <end position="102"/>
    </location>
</feature>
<accession>A0AAW2GSU7</accession>
<evidence type="ECO:0000256" key="1">
    <source>
        <dbReference type="SAM" id="MobiDB-lite"/>
    </source>
</evidence>
<dbReference type="Proteomes" id="UP001430953">
    <property type="component" value="Unassembled WGS sequence"/>
</dbReference>
<proteinExistence type="predicted"/>
<evidence type="ECO:0000313" key="3">
    <source>
        <dbReference type="Proteomes" id="UP001430953"/>
    </source>
</evidence>
<name>A0AAW2GSU7_9HYME</name>
<comment type="caution">
    <text evidence="2">The sequence shown here is derived from an EMBL/GenBank/DDBJ whole genome shotgun (WGS) entry which is preliminary data.</text>
</comment>
<evidence type="ECO:0000313" key="2">
    <source>
        <dbReference type="EMBL" id="KAL0130361.1"/>
    </source>
</evidence>
<protein>
    <submittedName>
        <fullName evidence="2">Uncharacterized protein</fullName>
    </submittedName>
</protein>
<feature type="compositionally biased region" description="Polar residues" evidence="1">
    <location>
        <begin position="91"/>
        <end position="102"/>
    </location>
</feature>
<gene>
    <name evidence="2" type="ORF">PUN28_002185</name>
</gene>
<dbReference type="AlphaFoldDB" id="A0AAW2GSU7"/>
<organism evidence="2 3">
    <name type="scientific">Cardiocondyla obscurior</name>
    <dbReference type="NCBI Taxonomy" id="286306"/>
    <lineage>
        <taxon>Eukaryota</taxon>
        <taxon>Metazoa</taxon>
        <taxon>Ecdysozoa</taxon>
        <taxon>Arthropoda</taxon>
        <taxon>Hexapoda</taxon>
        <taxon>Insecta</taxon>
        <taxon>Pterygota</taxon>
        <taxon>Neoptera</taxon>
        <taxon>Endopterygota</taxon>
        <taxon>Hymenoptera</taxon>
        <taxon>Apocrita</taxon>
        <taxon>Aculeata</taxon>
        <taxon>Formicoidea</taxon>
        <taxon>Formicidae</taxon>
        <taxon>Myrmicinae</taxon>
        <taxon>Cardiocondyla</taxon>
    </lineage>
</organism>
<dbReference type="EMBL" id="JADYXP020000002">
    <property type="protein sequence ID" value="KAL0130361.1"/>
    <property type="molecule type" value="Genomic_DNA"/>
</dbReference>